<evidence type="ECO:0000256" key="2">
    <source>
        <dbReference type="ARBA" id="ARBA00022448"/>
    </source>
</evidence>
<dbReference type="GO" id="GO:0098771">
    <property type="term" value="P:inorganic ion homeostasis"/>
    <property type="evidence" value="ECO:0007669"/>
    <property type="project" value="UniProtKB-ARBA"/>
</dbReference>
<dbReference type="InterPro" id="IPR050291">
    <property type="entry name" value="CDF_Transporter"/>
</dbReference>
<evidence type="ECO:0000313" key="9">
    <source>
        <dbReference type="EMBL" id="KAF2860659.1"/>
    </source>
</evidence>
<evidence type="ECO:0000256" key="4">
    <source>
        <dbReference type="ARBA" id="ARBA00022989"/>
    </source>
</evidence>
<dbReference type="SUPFAM" id="SSF160240">
    <property type="entry name" value="Cation efflux protein cytoplasmic domain-like"/>
    <property type="match status" value="1"/>
</dbReference>
<feature type="compositionally biased region" description="Polar residues" evidence="6">
    <location>
        <begin position="43"/>
        <end position="60"/>
    </location>
</feature>
<dbReference type="GO" id="GO:0008324">
    <property type="term" value="F:monoatomic cation transmembrane transporter activity"/>
    <property type="evidence" value="ECO:0007669"/>
    <property type="project" value="InterPro"/>
</dbReference>
<feature type="transmembrane region" description="Helical" evidence="7">
    <location>
        <begin position="120"/>
        <end position="145"/>
    </location>
</feature>
<protein>
    <submittedName>
        <fullName evidence="9">Cation efflux protein</fullName>
    </submittedName>
</protein>
<feature type="transmembrane region" description="Helical" evidence="7">
    <location>
        <begin position="166"/>
        <end position="189"/>
    </location>
</feature>
<dbReference type="AlphaFoldDB" id="A0A6A7C0X8"/>
<feature type="transmembrane region" description="Helical" evidence="7">
    <location>
        <begin position="201"/>
        <end position="228"/>
    </location>
</feature>
<evidence type="ECO:0000256" key="3">
    <source>
        <dbReference type="ARBA" id="ARBA00022692"/>
    </source>
</evidence>
<dbReference type="InterPro" id="IPR027469">
    <property type="entry name" value="Cation_efflux_TMD_sf"/>
</dbReference>
<dbReference type="Proteomes" id="UP000799421">
    <property type="component" value="Unassembled WGS sequence"/>
</dbReference>
<feature type="domain" description="Cation efflux protein transmembrane" evidence="8">
    <location>
        <begin position="97"/>
        <end position="287"/>
    </location>
</feature>
<comment type="subcellular location">
    <subcellularLocation>
        <location evidence="1">Membrane</location>
        <topology evidence="1">Multi-pass membrane protein</topology>
    </subcellularLocation>
</comment>
<dbReference type="PANTHER" id="PTHR43840:SF12">
    <property type="entry name" value="CATION DIFFUSION FACILITATOR 1 (AFU_ORTHOLOGUE AFUA_1G14440)"/>
    <property type="match status" value="1"/>
</dbReference>
<dbReference type="InterPro" id="IPR058533">
    <property type="entry name" value="Cation_efflux_TM"/>
</dbReference>
<dbReference type="Pfam" id="PF01545">
    <property type="entry name" value="Cation_efflux"/>
    <property type="match status" value="1"/>
</dbReference>
<accession>A0A6A7C0X8</accession>
<evidence type="ECO:0000256" key="1">
    <source>
        <dbReference type="ARBA" id="ARBA00004141"/>
    </source>
</evidence>
<reference evidence="9" key="1">
    <citation type="journal article" date="2020" name="Stud. Mycol.">
        <title>101 Dothideomycetes genomes: a test case for predicting lifestyles and emergence of pathogens.</title>
        <authorList>
            <person name="Haridas S."/>
            <person name="Albert R."/>
            <person name="Binder M."/>
            <person name="Bloem J."/>
            <person name="Labutti K."/>
            <person name="Salamov A."/>
            <person name="Andreopoulos B."/>
            <person name="Baker S."/>
            <person name="Barry K."/>
            <person name="Bills G."/>
            <person name="Bluhm B."/>
            <person name="Cannon C."/>
            <person name="Castanera R."/>
            <person name="Culley D."/>
            <person name="Daum C."/>
            <person name="Ezra D."/>
            <person name="Gonzalez J."/>
            <person name="Henrissat B."/>
            <person name="Kuo A."/>
            <person name="Liang C."/>
            <person name="Lipzen A."/>
            <person name="Lutzoni F."/>
            <person name="Magnuson J."/>
            <person name="Mondo S."/>
            <person name="Nolan M."/>
            <person name="Ohm R."/>
            <person name="Pangilinan J."/>
            <person name="Park H.-J."/>
            <person name="Ramirez L."/>
            <person name="Alfaro M."/>
            <person name="Sun H."/>
            <person name="Tritt A."/>
            <person name="Yoshinaga Y."/>
            <person name="Zwiers L.-H."/>
            <person name="Turgeon B."/>
            <person name="Goodwin S."/>
            <person name="Spatafora J."/>
            <person name="Crous P."/>
            <person name="Grigoriev I."/>
        </authorList>
    </citation>
    <scope>NUCLEOTIDE SEQUENCE</scope>
    <source>
        <strain evidence="9">CBS 480.64</strain>
    </source>
</reference>
<dbReference type="Gene3D" id="1.20.1510.10">
    <property type="entry name" value="Cation efflux protein transmembrane domain"/>
    <property type="match status" value="1"/>
</dbReference>
<keyword evidence="2" id="KW-0813">Transport</keyword>
<name>A0A6A7C0X8_9PEZI</name>
<dbReference type="InterPro" id="IPR036837">
    <property type="entry name" value="Cation_efflux_CTD_sf"/>
</dbReference>
<evidence type="ECO:0000256" key="7">
    <source>
        <dbReference type="SAM" id="Phobius"/>
    </source>
</evidence>
<evidence type="ECO:0000256" key="6">
    <source>
        <dbReference type="SAM" id="MobiDB-lite"/>
    </source>
</evidence>
<sequence length="374" mass="41241">MIKKRKERTEKNSNITTSPSTTHSLHGAMSRSSRSSVDGSAITAPTSVHSRTSPGTNPSLYTHKARTQSTDTLWELSEYIRLAEQPKGPQYYAAVYSSLIANIGIAGLSIYVSYGTGSLTFLATATDSLCDPLSNVALVICAIATKKQNRSKYPAGNARIETIGNITFAWVMVIVSIVLITVSLIQIITGTERDLGMPLDLFFVIVMGGSCAVKIVLAIYCFVLRFAYPQVGLLWQDHRNDALVNIFAFFTILFAARLAWWVDPLGAIVISLATNFIWSHHIWKEYQLVLGRAADPVFARFVRLVARRQGPPILGVLSVLAWYYGPGLVVKVEVEVDSTVSLAEGVRATNDLEVELKKLPDVEWCDVRIAEEWL</sequence>
<gene>
    <name evidence="9" type="ORF">K470DRAFT_257668</name>
</gene>
<dbReference type="EMBL" id="MU005979">
    <property type="protein sequence ID" value="KAF2860659.1"/>
    <property type="molecule type" value="Genomic_DNA"/>
</dbReference>
<keyword evidence="3 7" id="KW-0812">Transmembrane</keyword>
<evidence type="ECO:0000256" key="5">
    <source>
        <dbReference type="ARBA" id="ARBA00023136"/>
    </source>
</evidence>
<dbReference type="Gene3D" id="3.30.70.1350">
    <property type="entry name" value="Cation efflux protein, cytoplasmic domain"/>
    <property type="match status" value="1"/>
</dbReference>
<evidence type="ECO:0000259" key="8">
    <source>
        <dbReference type="Pfam" id="PF01545"/>
    </source>
</evidence>
<keyword evidence="10" id="KW-1185">Reference proteome</keyword>
<feature type="region of interest" description="Disordered" evidence="6">
    <location>
        <begin position="1"/>
        <end position="62"/>
    </location>
</feature>
<keyword evidence="4 7" id="KW-1133">Transmembrane helix</keyword>
<feature type="transmembrane region" description="Helical" evidence="7">
    <location>
        <begin position="91"/>
        <end position="114"/>
    </location>
</feature>
<organism evidence="9 10">
    <name type="scientific">Piedraia hortae CBS 480.64</name>
    <dbReference type="NCBI Taxonomy" id="1314780"/>
    <lineage>
        <taxon>Eukaryota</taxon>
        <taxon>Fungi</taxon>
        <taxon>Dikarya</taxon>
        <taxon>Ascomycota</taxon>
        <taxon>Pezizomycotina</taxon>
        <taxon>Dothideomycetes</taxon>
        <taxon>Dothideomycetidae</taxon>
        <taxon>Capnodiales</taxon>
        <taxon>Piedraiaceae</taxon>
        <taxon>Piedraia</taxon>
    </lineage>
</organism>
<dbReference type="SUPFAM" id="SSF161111">
    <property type="entry name" value="Cation efflux protein transmembrane domain-like"/>
    <property type="match status" value="1"/>
</dbReference>
<dbReference type="PANTHER" id="PTHR43840">
    <property type="entry name" value="MITOCHONDRIAL METAL TRANSPORTER 1-RELATED"/>
    <property type="match status" value="1"/>
</dbReference>
<dbReference type="GO" id="GO:0030003">
    <property type="term" value="P:intracellular monoatomic cation homeostasis"/>
    <property type="evidence" value="ECO:0007669"/>
    <property type="project" value="UniProtKB-ARBA"/>
</dbReference>
<proteinExistence type="predicted"/>
<dbReference type="OrthoDB" id="78296at2759"/>
<feature type="compositionally biased region" description="Polar residues" evidence="6">
    <location>
        <begin position="12"/>
        <end position="24"/>
    </location>
</feature>
<dbReference type="GO" id="GO:0016020">
    <property type="term" value="C:membrane"/>
    <property type="evidence" value="ECO:0007669"/>
    <property type="project" value="UniProtKB-SubCell"/>
</dbReference>
<keyword evidence="5 7" id="KW-0472">Membrane</keyword>
<evidence type="ECO:0000313" key="10">
    <source>
        <dbReference type="Proteomes" id="UP000799421"/>
    </source>
</evidence>
<feature type="transmembrane region" description="Helical" evidence="7">
    <location>
        <begin position="240"/>
        <end position="259"/>
    </location>
</feature>